<name>A0A1U9NNJ4_9BACT</name>
<proteinExistence type="predicted"/>
<dbReference type="KEGG" id="alus:STSP2_02664"/>
<dbReference type="STRING" id="1936003.STSP2_02664"/>
<accession>A0A1U9NNJ4</accession>
<reference evidence="2" key="1">
    <citation type="submission" date="2017-02" db="EMBL/GenBank/DDBJ databases">
        <title>Comparative genomics and description of representatives of a novel lineage of planctomycetes thriving in anoxic sediments.</title>
        <authorList>
            <person name="Spring S."/>
            <person name="Bunk B."/>
            <person name="Sproer C."/>
        </authorList>
    </citation>
    <scope>NUCLEOTIDE SEQUENCE [LARGE SCALE GENOMIC DNA]</scope>
    <source>
        <strain evidence="2">ST-NAGAB-D1</strain>
    </source>
</reference>
<dbReference type="EMBL" id="CP019791">
    <property type="protein sequence ID" value="AQT69473.1"/>
    <property type="molecule type" value="Genomic_DNA"/>
</dbReference>
<gene>
    <name evidence="1" type="ORF">STSP2_02664</name>
</gene>
<evidence type="ECO:0000313" key="2">
    <source>
        <dbReference type="Proteomes" id="UP000189674"/>
    </source>
</evidence>
<protein>
    <submittedName>
        <fullName evidence="1">Uncharacterized protein</fullName>
    </submittedName>
</protein>
<dbReference type="RefSeq" id="WP_146663158.1">
    <property type="nucleotide sequence ID" value="NZ_CP019791.1"/>
</dbReference>
<organism evidence="1 2">
    <name type="scientific">Anaerohalosphaera lusitana</name>
    <dbReference type="NCBI Taxonomy" id="1936003"/>
    <lineage>
        <taxon>Bacteria</taxon>
        <taxon>Pseudomonadati</taxon>
        <taxon>Planctomycetota</taxon>
        <taxon>Phycisphaerae</taxon>
        <taxon>Sedimentisphaerales</taxon>
        <taxon>Anaerohalosphaeraceae</taxon>
        <taxon>Anaerohalosphaera</taxon>
    </lineage>
</organism>
<sequence>MIKAEELEKYSSAITLSDMEIFVYPELMYSLVLANIMSPILWKWRKLETFEKIKNKTPYRRFMRMRQFIMDEYDFNLDLETWGLTHKDVELERFKDTIDPRDIAQSNALFGYTGDKYYFDVEIRKHFGLDKYDSEIIPYWKTETLEAMDAFQYKPGYDKKAGECVSLAALYAAAAFVVCDIPLEDIYMILTPLHSQNYVDVNGGVITNNRRIVTKSMWFNGTEISMKAQRAMKNEQITIVAHSTGHVHCFYDDATIDPKAYEGFKNRLDDYLTEQFDLLTFSNFLRAYHDYQKYFQYCRELRGQKKFIDADVLFRYEHGSNYRIADQTFDKLLEEVSDEDFTPYKRLDRMCSEQLRAFVEYEQIDVFDPEGQAKLKDYLSTLLPDVDAFMEDMTDFLKTEPRLPSGDKKFHETEPVKISPEQSREEIIDYLQGLRSSNKMVDLAFYAYRDMETCDWVPFARAAIERNPVSIETAKDISTEKLVKWLGPMVNESIYQGKRIAQPDEVVNYQRGDGAEKAFALANILHERGHEDDITVTIDGHDVTVECDKVYRFVSSKELRGTVRIKPDGKIEAQSL</sequence>
<evidence type="ECO:0000313" key="1">
    <source>
        <dbReference type="EMBL" id="AQT69473.1"/>
    </source>
</evidence>
<dbReference type="Proteomes" id="UP000189674">
    <property type="component" value="Chromosome"/>
</dbReference>
<dbReference type="AlphaFoldDB" id="A0A1U9NNJ4"/>
<dbReference type="OrthoDB" id="9766318at2"/>
<keyword evidence="2" id="KW-1185">Reference proteome</keyword>